<dbReference type="EMBL" id="MJBI02000001">
    <property type="protein sequence ID" value="RAI82484.1"/>
    <property type="molecule type" value="Genomic_DNA"/>
</dbReference>
<reference evidence="1 2" key="1">
    <citation type="journal article" date="2018" name="Front. Microbiol.">
        <title>Description and Comparative Genomics of Macrococcus caseolyticus subsp. hominis subsp. nov., Macrococcus goetzii sp. nov., Macrococcus epidermidis sp. nov., and Macrococcus bohemicus sp. nov., Novel Macrococci From Human Clinical Material With Virulence Potential and Suspected Uptake of Foreign DNA by Natural Transformation.</title>
        <authorList>
            <person name="Maslanova I."/>
            <person name="Wertheimer Z."/>
            <person name="Sedlacek I."/>
            <person name="Svec P."/>
            <person name="Indrakova A."/>
            <person name="Kovarovic V."/>
            <person name="Schumann P."/>
            <person name="Sproer C."/>
            <person name="Kralova S."/>
            <person name="Sedo O."/>
            <person name="Kristofova L."/>
            <person name="Vrbovska V."/>
            <person name="Fuzik T."/>
            <person name="Petras P."/>
            <person name="Zdrahal Z."/>
            <person name="Ruzickova V."/>
            <person name="Doskar J."/>
            <person name="Pantucek R."/>
        </authorList>
    </citation>
    <scope>NUCLEOTIDE SEQUENCE [LARGE SCALE GENOMIC DNA]</scope>
    <source>
        <strain evidence="1 2">CCM 4927</strain>
    </source>
</reference>
<keyword evidence="2" id="KW-1185">Reference proteome</keyword>
<dbReference type="RefSeq" id="WP_099578341.1">
    <property type="nucleotide sequence ID" value="NZ_MJBI02000001.1"/>
</dbReference>
<evidence type="ECO:0000313" key="2">
    <source>
        <dbReference type="Proteomes" id="UP000229523"/>
    </source>
</evidence>
<organism evidence="1 2">
    <name type="scientific">Macrococcoides goetzii</name>
    <dbReference type="NCBI Taxonomy" id="1891097"/>
    <lineage>
        <taxon>Bacteria</taxon>
        <taxon>Bacillati</taxon>
        <taxon>Bacillota</taxon>
        <taxon>Bacilli</taxon>
        <taxon>Bacillales</taxon>
        <taxon>Staphylococcaceae</taxon>
        <taxon>Macrococcoides</taxon>
    </lineage>
</organism>
<sequence>MTFTKRVITSVIIIFLIAAGILYSESTKEHVKAKPIKESTLIKQLESNAYANGEAAMKDFKEKLFPHSKSEGMIVNPDKQSNPKFYSIIVSEKEKNDKNKNYAFGYAIYNPKNKNYKLDIIATGIQLEEGMTGITKKTVIGNTVSTFYAGHNEDDKLEKYESGVIDEATNLTVKFTDQIIHNTQRLDDIISNEYIESLNALEMAVVTQTPPYNPKNLKVMIADYELDGNQYGAVAVIHNSGGGRIVTRVVDNLLISKHMQTFNKSLKIDGQQLDITIGNEIVASSKNSIKHEVGNVGTVSVNIK</sequence>
<dbReference type="Proteomes" id="UP000229523">
    <property type="component" value="Unassembled WGS sequence"/>
</dbReference>
<comment type="caution">
    <text evidence="1">The sequence shown here is derived from an EMBL/GenBank/DDBJ whole genome shotgun (WGS) entry which is preliminary data.</text>
</comment>
<protein>
    <submittedName>
        <fullName evidence="1">Uncharacterized protein</fullName>
    </submittedName>
</protein>
<dbReference type="AlphaFoldDB" id="A0A2G5NUC2"/>
<accession>A0A2G5NUC2</accession>
<proteinExistence type="predicted"/>
<gene>
    <name evidence="1" type="ORF">BFS35_002010</name>
</gene>
<evidence type="ECO:0000313" key="1">
    <source>
        <dbReference type="EMBL" id="RAI82484.1"/>
    </source>
</evidence>
<name>A0A2G5NUC2_9STAP</name>